<dbReference type="Proteomes" id="UP000886724">
    <property type="component" value="Unassembled WGS sequence"/>
</dbReference>
<evidence type="ECO:0000313" key="2">
    <source>
        <dbReference type="EMBL" id="HIX82353.1"/>
    </source>
</evidence>
<keyword evidence="1" id="KW-0472">Membrane</keyword>
<comment type="caution">
    <text evidence="2">The sequence shown here is derived from an EMBL/GenBank/DDBJ whole genome shotgun (WGS) entry which is preliminary data.</text>
</comment>
<gene>
    <name evidence="2" type="ORF">H9980_10355</name>
</gene>
<reference evidence="2" key="2">
    <citation type="submission" date="2021-04" db="EMBL/GenBank/DDBJ databases">
        <authorList>
            <person name="Gilroy R."/>
        </authorList>
    </citation>
    <scope>NUCLEOTIDE SEQUENCE</scope>
    <source>
        <strain evidence="2">ChiGjej1B1-14440</strain>
    </source>
</reference>
<evidence type="ECO:0000256" key="1">
    <source>
        <dbReference type="SAM" id="Phobius"/>
    </source>
</evidence>
<dbReference type="EMBL" id="DXET01000227">
    <property type="protein sequence ID" value="HIX82353.1"/>
    <property type="molecule type" value="Genomic_DNA"/>
</dbReference>
<dbReference type="Pfam" id="PF09991">
    <property type="entry name" value="DUF2232"/>
    <property type="match status" value="1"/>
</dbReference>
<dbReference type="InterPro" id="IPR018710">
    <property type="entry name" value="DUF2232"/>
</dbReference>
<feature type="transmembrane region" description="Helical" evidence="1">
    <location>
        <begin position="106"/>
        <end position="128"/>
    </location>
</feature>
<dbReference type="AlphaFoldDB" id="A0A9D1XMN5"/>
<proteinExistence type="predicted"/>
<name>A0A9D1XMN5_9FIRM</name>
<keyword evidence="1" id="KW-0812">Transmembrane</keyword>
<protein>
    <submittedName>
        <fullName evidence="2">YybS family protein</fullName>
    </submittedName>
</protein>
<accession>A0A9D1XMN5</accession>
<keyword evidence="1" id="KW-1133">Transmembrane helix</keyword>
<feature type="transmembrane region" description="Helical" evidence="1">
    <location>
        <begin position="78"/>
        <end position="94"/>
    </location>
</feature>
<sequence length="188" mass="21516">MNSGRIKMMTQGAMLASLFGVLGIINMYTGSLFDVLFTYVMVVILTYYTYIYDYQAGLIVLITTFFVLFLAGELFFTFFTSCTLLMGIFYGYCLKHQKSINFSKYGLIFISAIKNIVVFFILSGLLGIDVIKEGLEIYQGIINVIPFLQGILNPIIMFVFLWILMIICESYIIRVYSGLLIVKMMKRK</sequence>
<reference evidence="2" key="1">
    <citation type="journal article" date="2021" name="PeerJ">
        <title>Extensive microbial diversity within the chicken gut microbiome revealed by metagenomics and culture.</title>
        <authorList>
            <person name="Gilroy R."/>
            <person name="Ravi A."/>
            <person name="Getino M."/>
            <person name="Pursley I."/>
            <person name="Horton D.L."/>
            <person name="Alikhan N.F."/>
            <person name="Baker D."/>
            <person name="Gharbi K."/>
            <person name="Hall N."/>
            <person name="Watson M."/>
            <person name="Adriaenssens E.M."/>
            <person name="Foster-Nyarko E."/>
            <person name="Jarju S."/>
            <person name="Secka A."/>
            <person name="Antonio M."/>
            <person name="Oren A."/>
            <person name="Chaudhuri R.R."/>
            <person name="La Ragione R."/>
            <person name="Hildebrand F."/>
            <person name="Pallen M.J."/>
        </authorList>
    </citation>
    <scope>NUCLEOTIDE SEQUENCE</scope>
    <source>
        <strain evidence="2">ChiGjej1B1-14440</strain>
    </source>
</reference>
<evidence type="ECO:0000313" key="3">
    <source>
        <dbReference type="Proteomes" id="UP000886724"/>
    </source>
</evidence>
<organism evidence="2 3">
    <name type="scientific">Candidatus Erysipelatoclostridium merdavium</name>
    <dbReference type="NCBI Taxonomy" id="2838566"/>
    <lineage>
        <taxon>Bacteria</taxon>
        <taxon>Bacillati</taxon>
        <taxon>Bacillota</taxon>
        <taxon>Erysipelotrichia</taxon>
        <taxon>Erysipelotrichales</taxon>
        <taxon>Erysipelotrichales incertae sedis</taxon>
    </lineage>
</organism>